<dbReference type="OrthoDB" id="9803333at2"/>
<name>A0A173MEU5_9BACT</name>
<sequence>MAYSTRGGTSGYTSLDMIQPGSANTDMNPADGPSADFQRSRMAIPRYGKGADIASLVAWVAGEESGFVTGAAFTIDGGANA</sequence>
<organism evidence="2 3">
    <name type="scientific">Filimonas lacunae</name>
    <dbReference type="NCBI Taxonomy" id="477680"/>
    <lineage>
        <taxon>Bacteria</taxon>
        <taxon>Pseudomonadati</taxon>
        <taxon>Bacteroidota</taxon>
        <taxon>Chitinophagia</taxon>
        <taxon>Chitinophagales</taxon>
        <taxon>Chitinophagaceae</taxon>
        <taxon>Filimonas</taxon>
    </lineage>
</organism>
<dbReference type="InterPro" id="IPR002347">
    <property type="entry name" value="SDR_fam"/>
</dbReference>
<dbReference type="AlphaFoldDB" id="A0A173MEU5"/>
<dbReference type="STRING" id="477680.SAMN05421788_106108"/>
<reference evidence="3" key="1">
    <citation type="submission" date="2017-01" db="EMBL/GenBank/DDBJ databases">
        <authorList>
            <person name="Varghese N."/>
            <person name="Submissions S."/>
        </authorList>
    </citation>
    <scope>NUCLEOTIDE SEQUENCE [LARGE SCALE GENOMIC DNA]</scope>
    <source>
        <strain evidence="3">DSM 21054</strain>
    </source>
</reference>
<evidence type="ECO:0000256" key="1">
    <source>
        <dbReference type="SAM" id="MobiDB-lite"/>
    </source>
</evidence>
<dbReference type="Gene3D" id="3.40.50.720">
    <property type="entry name" value="NAD(P)-binding Rossmann-like Domain"/>
    <property type="match status" value="1"/>
</dbReference>
<feature type="region of interest" description="Disordered" evidence="1">
    <location>
        <begin position="1"/>
        <end position="37"/>
    </location>
</feature>
<dbReference type="Pfam" id="PF13561">
    <property type="entry name" value="adh_short_C2"/>
    <property type="match status" value="1"/>
</dbReference>
<accession>A0A173MEU5</accession>
<dbReference type="SUPFAM" id="SSF51735">
    <property type="entry name" value="NAD(P)-binding Rossmann-fold domains"/>
    <property type="match status" value="1"/>
</dbReference>
<gene>
    <name evidence="2" type="ORF">SAMN05421788_106108</name>
</gene>
<evidence type="ECO:0000313" key="3">
    <source>
        <dbReference type="Proteomes" id="UP000186917"/>
    </source>
</evidence>
<keyword evidence="3" id="KW-1185">Reference proteome</keyword>
<proteinExistence type="predicted"/>
<protein>
    <submittedName>
        <fullName evidence="2">Enoyl-(Acyl carrier protein) reductase</fullName>
    </submittedName>
</protein>
<dbReference type="KEGG" id="fln:FLA_2052"/>
<dbReference type="RefSeq" id="WP_144264079.1">
    <property type="nucleotide sequence ID" value="NZ_AP017422.1"/>
</dbReference>
<evidence type="ECO:0000313" key="2">
    <source>
        <dbReference type="EMBL" id="SIT24343.1"/>
    </source>
</evidence>
<dbReference type="Proteomes" id="UP000186917">
    <property type="component" value="Unassembled WGS sequence"/>
</dbReference>
<dbReference type="EMBL" id="FTOR01000006">
    <property type="protein sequence ID" value="SIT24343.1"/>
    <property type="molecule type" value="Genomic_DNA"/>
</dbReference>
<dbReference type="InterPro" id="IPR036291">
    <property type="entry name" value="NAD(P)-bd_dom_sf"/>
</dbReference>